<dbReference type="PANTHER" id="PTHR37816:SF2">
    <property type="entry name" value="DNA TOPOLOGY MODULATION PROTEIN FLAR-RELATED PROTEIN"/>
    <property type="match status" value="1"/>
</dbReference>
<evidence type="ECO:0000313" key="2">
    <source>
        <dbReference type="Proteomes" id="UP000185622"/>
    </source>
</evidence>
<protein>
    <submittedName>
        <fullName evidence="1">Adenylate kinase</fullName>
    </submittedName>
</protein>
<dbReference type="InterPro" id="IPR027417">
    <property type="entry name" value="P-loop_NTPase"/>
</dbReference>
<dbReference type="InterPro" id="IPR052922">
    <property type="entry name" value="Cytidylate_Kinase-2"/>
</dbReference>
<dbReference type="NCBIfam" id="NF004861">
    <property type="entry name" value="PRK06217.1"/>
    <property type="match status" value="1"/>
</dbReference>
<dbReference type="SUPFAM" id="SSF52540">
    <property type="entry name" value="P-loop containing nucleoside triphosphate hydrolases"/>
    <property type="match status" value="1"/>
</dbReference>
<sequence length="181" mass="19816">MTARVHITGAAGSGTSSLGERLADRLGVTHLDTDEFYWAESDPPYTVKRRPAERLALMEAAKKPEGWVISGSLDGWGEPAIAGADLIVFLTAPTPIRLARLRKREAMRFGARIRKGGDMEGNHGSFLTWAAGYDDPYFSGRSLSRHHEWLAGRSEPILDLSGTRPLDELLAECLEALGMKP</sequence>
<dbReference type="Pfam" id="PF13238">
    <property type="entry name" value="AAA_18"/>
    <property type="match status" value="1"/>
</dbReference>
<proteinExistence type="predicted"/>
<name>A0ABM6IGL7_9RHOB</name>
<keyword evidence="1" id="KW-0808">Transferase</keyword>
<dbReference type="PANTHER" id="PTHR37816">
    <property type="entry name" value="YALI0E33011P"/>
    <property type="match status" value="1"/>
</dbReference>
<dbReference type="GO" id="GO:0016301">
    <property type="term" value="F:kinase activity"/>
    <property type="evidence" value="ECO:0007669"/>
    <property type="project" value="UniProtKB-KW"/>
</dbReference>
<gene>
    <name evidence="1" type="ORF">BMG03_08695</name>
</gene>
<accession>A0ABM6IGL7</accession>
<dbReference type="RefSeq" id="WP_075774552.1">
    <property type="nucleotide sequence ID" value="NZ_CP019437.1"/>
</dbReference>
<evidence type="ECO:0000313" key="1">
    <source>
        <dbReference type="EMBL" id="AQS47874.1"/>
    </source>
</evidence>
<dbReference type="Proteomes" id="UP000185622">
    <property type="component" value="Chromosome"/>
</dbReference>
<dbReference type="Gene3D" id="3.40.50.300">
    <property type="entry name" value="P-loop containing nucleotide triphosphate hydrolases"/>
    <property type="match status" value="1"/>
</dbReference>
<keyword evidence="1" id="KW-0418">Kinase</keyword>
<dbReference type="EMBL" id="CP019437">
    <property type="protein sequence ID" value="AQS47874.1"/>
    <property type="molecule type" value="Genomic_DNA"/>
</dbReference>
<organism evidence="1 2">
    <name type="scientific">Thioclava nitratireducens</name>
    <dbReference type="NCBI Taxonomy" id="1915078"/>
    <lineage>
        <taxon>Bacteria</taxon>
        <taxon>Pseudomonadati</taxon>
        <taxon>Pseudomonadota</taxon>
        <taxon>Alphaproteobacteria</taxon>
        <taxon>Rhodobacterales</taxon>
        <taxon>Paracoccaceae</taxon>
        <taxon>Thioclava</taxon>
    </lineage>
</organism>
<reference evidence="1 2" key="1">
    <citation type="submission" date="2017-01" db="EMBL/GenBank/DDBJ databases">
        <title>The complete genome sequence of a sulfur-oxidizing marine bacterium Thioclava sp. 25B10_4T.</title>
        <authorList>
            <person name="Liu Y."/>
            <person name="Lai Q."/>
            <person name="Shao Z."/>
        </authorList>
    </citation>
    <scope>NUCLEOTIDE SEQUENCE [LARGE SCALE GENOMIC DNA]</scope>
    <source>
        <strain evidence="1 2">25B10_4</strain>
    </source>
</reference>
<keyword evidence="2" id="KW-1185">Reference proteome</keyword>